<dbReference type="InterPro" id="IPR002477">
    <property type="entry name" value="Peptidoglycan-bd-like"/>
</dbReference>
<keyword evidence="2 7" id="KW-0929">Antimicrobial</keyword>
<keyword evidence="5" id="KW-1035">Host cytoplasm</keyword>
<comment type="similarity">
    <text evidence="7">Belongs to the glycosyl hydrolase 24 family.</text>
</comment>
<dbReference type="Pfam" id="PF00959">
    <property type="entry name" value="Phage_lysozyme"/>
    <property type="match status" value="1"/>
</dbReference>
<gene>
    <name evidence="9" type="ORF">G8E10_17775</name>
</gene>
<evidence type="ECO:0000256" key="1">
    <source>
        <dbReference type="ARBA" id="ARBA00000632"/>
    </source>
</evidence>
<evidence type="ECO:0000313" key="10">
    <source>
        <dbReference type="Proteomes" id="UP001155840"/>
    </source>
</evidence>
<dbReference type="InterPro" id="IPR023346">
    <property type="entry name" value="Lysozyme-like_dom_sf"/>
</dbReference>
<dbReference type="Pfam" id="PF01471">
    <property type="entry name" value="PG_binding_1"/>
    <property type="match status" value="1"/>
</dbReference>
<protein>
    <recommendedName>
        <fullName evidence="7">Lysozyme</fullName>
        <ecNumber evidence="7">3.2.1.17</ecNumber>
    </recommendedName>
</protein>
<keyword evidence="3 7" id="KW-0081">Bacteriolytic enzyme</keyword>
<dbReference type="SUPFAM" id="SSF47090">
    <property type="entry name" value="PGBD-like"/>
    <property type="match status" value="1"/>
</dbReference>
<evidence type="ECO:0000313" key="9">
    <source>
        <dbReference type="EMBL" id="NHT77566.1"/>
    </source>
</evidence>
<dbReference type="InterPro" id="IPR051018">
    <property type="entry name" value="Bacteriophage_GH24"/>
</dbReference>
<dbReference type="GO" id="GO:0031640">
    <property type="term" value="P:killing of cells of another organism"/>
    <property type="evidence" value="ECO:0007669"/>
    <property type="project" value="UniProtKB-KW"/>
</dbReference>
<evidence type="ECO:0000256" key="7">
    <source>
        <dbReference type="RuleBase" id="RU003788"/>
    </source>
</evidence>
<dbReference type="HAMAP" id="MF_04110">
    <property type="entry name" value="ENDOLYSIN_T4"/>
    <property type="match status" value="1"/>
</dbReference>
<name>A0AA43ZJI8_9HYPH</name>
<sequence length="216" mass="23053">MKTTLDIQSELKRRGYYKGKLDGKDNPDLDYAIRQFQSANGLVRDGDVGDKTLAKLFPVKSVPQVRRMVTSAAGRAAITQREGNVLTAYRDSVGILTIGVGHTTAAGAPTVTPGMKITAAQSDEILSRDLATFEKAVLDAVKVPLAQNEFDALVSLAFNIGGKAFSDSTLVKKVNAEDRAGAADQFGVWVKAGGKTLQGLVTRRQAERRQFLGGAA</sequence>
<dbReference type="InterPro" id="IPR023347">
    <property type="entry name" value="Lysozyme_dom_sf"/>
</dbReference>
<dbReference type="GO" id="GO:0016998">
    <property type="term" value="P:cell wall macromolecule catabolic process"/>
    <property type="evidence" value="ECO:0007669"/>
    <property type="project" value="InterPro"/>
</dbReference>
<feature type="domain" description="Peptidoglycan binding-like" evidence="8">
    <location>
        <begin position="6"/>
        <end position="56"/>
    </location>
</feature>
<dbReference type="InterPro" id="IPR034690">
    <property type="entry name" value="Endolysin_T4_type"/>
</dbReference>
<comment type="caution">
    <text evidence="9">The sequence shown here is derived from an EMBL/GenBank/DDBJ whole genome shotgun (WGS) entry which is preliminary data.</text>
</comment>
<dbReference type="RefSeq" id="WP_167130128.1">
    <property type="nucleotide sequence ID" value="NZ_JAANCM010000009.1"/>
</dbReference>
<accession>A0AA43ZJI8</accession>
<dbReference type="SUPFAM" id="SSF53955">
    <property type="entry name" value="Lysozyme-like"/>
    <property type="match status" value="1"/>
</dbReference>
<evidence type="ECO:0000259" key="8">
    <source>
        <dbReference type="Pfam" id="PF01471"/>
    </source>
</evidence>
<comment type="catalytic activity">
    <reaction evidence="1 7">
        <text>Hydrolysis of (1-&gt;4)-beta-linkages between N-acetylmuramic acid and N-acetyl-D-glucosamine residues in a peptidoglycan and between N-acetyl-D-glucosamine residues in chitodextrins.</text>
        <dbReference type="EC" id="3.2.1.17"/>
    </reaction>
</comment>
<proteinExistence type="inferred from homology"/>
<keyword evidence="10" id="KW-1185">Reference proteome</keyword>
<evidence type="ECO:0000256" key="6">
    <source>
        <dbReference type="ARBA" id="ARBA00023295"/>
    </source>
</evidence>
<dbReference type="AlphaFoldDB" id="A0AA43ZJI8"/>
<dbReference type="PANTHER" id="PTHR38107">
    <property type="match status" value="1"/>
</dbReference>
<evidence type="ECO:0000256" key="4">
    <source>
        <dbReference type="ARBA" id="ARBA00022801"/>
    </source>
</evidence>
<dbReference type="InterPro" id="IPR036366">
    <property type="entry name" value="PGBDSf"/>
</dbReference>
<keyword evidence="4 7" id="KW-0378">Hydrolase</keyword>
<dbReference type="CDD" id="cd00737">
    <property type="entry name" value="lyz_endolysin_autolysin"/>
    <property type="match status" value="1"/>
</dbReference>
<dbReference type="Gene3D" id="1.10.530.40">
    <property type="match status" value="1"/>
</dbReference>
<dbReference type="Proteomes" id="UP001155840">
    <property type="component" value="Unassembled WGS sequence"/>
</dbReference>
<dbReference type="PANTHER" id="PTHR38107:SF3">
    <property type="entry name" value="LYSOZYME RRRD-RELATED"/>
    <property type="match status" value="1"/>
</dbReference>
<evidence type="ECO:0000256" key="2">
    <source>
        <dbReference type="ARBA" id="ARBA00022529"/>
    </source>
</evidence>
<dbReference type="EC" id="3.2.1.17" evidence="7"/>
<organism evidence="9 10">
    <name type="scientific">Ferranicluibacter rubi</name>
    <dbReference type="NCBI Taxonomy" id="2715133"/>
    <lineage>
        <taxon>Bacteria</taxon>
        <taxon>Pseudomonadati</taxon>
        <taxon>Pseudomonadota</taxon>
        <taxon>Alphaproteobacteria</taxon>
        <taxon>Hyphomicrobiales</taxon>
        <taxon>Rhizobiaceae</taxon>
        <taxon>Ferranicluibacter</taxon>
    </lineage>
</organism>
<dbReference type="InterPro" id="IPR002196">
    <property type="entry name" value="Glyco_hydro_24"/>
</dbReference>
<dbReference type="GO" id="GO:0042742">
    <property type="term" value="P:defense response to bacterium"/>
    <property type="evidence" value="ECO:0007669"/>
    <property type="project" value="UniProtKB-KW"/>
</dbReference>
<evidence type="ECO:0000256" key="3">
    <source>
        <dbReference type="ARBA" id="ARBA00022638"/>
    </source>
</evidence>
<evidence type="ECO:0000256" key="5">
    <source>
        <dbReference type="ARBA" id="ARBA00023200"/>
    </source>
</evidence>
<dbReference type="InterPro" id="IPR033907">
    <property type="entry name" value="Endolysin_autolysin"/>
</dbReference>
<keyword evidence="6 7" id="KW-0326">Glycosidase</keyword>
<dbReference type="EMBL" id="JAANCM010000009">
    <property type="protein sequence ID" value="NHT77566.1"/>
    <property type="molecule type" value="Genomic_DNA"/>
</dbReference>
<dbReference type="GO" id="GO:0009253">
    <property type="term" value="P:peptidoglycan catabolic process"/>
    <property type="evidence" value="ECO:0007669"/>
    <property type="project" value="InterPro"/>
</dbReference>
<dbReference type="Gene3D" id="1.10.101.10">
    <property type="entry name" value="PGBD-like superfamily/PGBD"/>
    <property type="match status" value="1"/>
</dbReference>
<dbReference type="InterPro" id="IPR036365">
    <property type="entry name" value="PGBD-like_sf"/>
</dbReference>
<reference evidence="9" key="1">
    <citation type="submission" date="2020-03" db="EMBL/GenBank/DDBJ databases">
        <title>Ferranicluibacter endophyticum gen. nov., sp. nov., a new genus isolated from Rubus ulmifolius Schott. stem.</title>
        <authorList>
            <person name="Roca-Couso R."/>
            <person name="Flores-Felix J.D."/>
            <person name="Igual J.M."/>
            <person name="Rivas R."/>
        </authorList>
    </citation>
    <scope>NUCLEOTIDE SEQUENCE</scope>
    <source>
        <strain evidence="9">CRRU44</strain>
    </source>
</reference>
<dbReference type="GO" id="GO:0003796">
    <property type="term" value="F:lysozyme activity"/>
    <property type="evidence" value="ECO:0007669"/>
    <property type="project" value="UniProtKB-EC"/>
</dbReference>